<dbReference type="SMART" id="SM00829">
    <property type="entry name" value="PKS_ER"/>
    <property type="match status" value="1"/>
</dbReference>
<reference evidence="6" key="1">
    <citation type="journal article" date="2014" name="Int. J. Syst. Evol. Microbiol.">
        <title>Complete genome sequence of Corynebacterium casei LMG S-19264T (=DSM 44701T), isolated from a smear-ripened cheese.</title>
        <authorList>
            <consortium name="US DOE Joint Genome Institute (JGI-PGF)"/>
            <person name="Walter F."/>
            <person name="Albersmeier A."/>
            <person name="Kalinowski J."/>
            <person name="Ruckert C."/>
        </authorList>
    </citation>
    <scope>NUCLEOTIDE SEQUENCE</scope>
    <source>
        <strain evidence="6">JCM 18487</strain>
    </source>
</reference>
<evidence type="ECO:0000256" key="2">
    <source>
        <dbReference type="ARBA" id="ARBA00022833"/>
    </source>
</evidence>
<organism evidence="6 7">
    <name type="scientific">Alicyclobacillus cellulosilyticus</name>
    <dbReference type="NCBI Taxonomy" id="1003997"/>
    <lineage>
        <taxon>Bacteria</taxon>
        <taxon>Bacillati</taxon>
        <taxon>Bacillota</taxon>
        <taxon>Bacilli</taxon>
        <taxon>Bacillales</taxon>
        <taxon>Alicyclobacillaceae</taxon>
        <taxon>Alicyclobacillus</taxon>
    </lineage>
</organism>
<dbReference type="InterPro" id="IPR002328">
    <property type="entry name" value="ADH_Zn_CS"/>
</dbReference>
<name>A0A917KB78_9BACL</name>
<dbReference type="AlphaFoldDB" id="A0A917KB78"/>
<dbReference type="EMBL" id="BMOY01000017">
    <property type="protein sequence ID" value="GGJ05464.1"/>
    <property type="molecule type" value="Genomic_DNA"/>
</dbReference>
<comment type="cofactor">
    <cofactor evidence="4">
        <name>Zn(2+)</name>
        <dbReference type="ChEBI" id="CHEBI:29105"/>
    </cofactor>
</comment>
<accession>A0A917KB78</accession>
<dbReference type="RefSeq" id="WP_229776548.1">
    <property type="nucleotide sequence ID" value="NZ_BMOY01000017.1"/>
</dbReference>
<gene>
    <name evidence="6" type="primary">adh</name>
    <name evidence="6" type="ORF">GCM10010885_13220</name>
</gene>
<dbReference type="GO" id="GO:0008270">
    <property type="term" value="F:zinc ion binding"/>
    <property type="evidence" value="ECO:0007669"/>
    <property type="project" value="InterPro"/>
</dbReference>
<keyword evidence="7" id="KW-1185">Reference proteome</keyword>
<dbReference type="SUPFAM" id="SSF50129">
    <property type="entry name" value="GroES-like"/>
    <property type="match status" value="1"/>
</dbReference>
<dbReference type="Pfam" id="PF08240">
    <property type="entry name" value="ADH_N"/>
    <property type="match status" value="1"/>
</dbReference>
<protein>
    <submittedName>
        <fullName evidence="6">Alcohol dehydrogenase</fullName>
    </submittedName>
</protein>
<proteinExistence type="inferred from homology"/>
<dbReference type="InterPro" id="IPR050129">
    <property type="entry name" value="Zn_alcohol_dh"/>
</dbReference>
<dbReference type="InterPro" id="IPR013154">
    <property type="entry name" value="ADH-like_N"/>
</dbReference>
<dbReference type="CDD" id="cd08234">
    <property type="entry name" value="threonine_DH_like"/>
    <property type="match status" value="1"/>
</dbReference>
<evidence type="ECO:0000256" key="3">
    <source>
        <dbReference type="ARBA" id="ARBA00023002"/>
    </source>
</evidence>
<dbReference type="Pfam" id="PF00107">
    <property type="entry name" value="ADH_zinc_N"/>
    <property type="match status" value="1"/>
</dbReference>
<evidence type="ECO:0000313" key="7">
    <source>
        <dbReference type="Proteomes" id="UP000637695"/>
    </source>
</evidence>
<dbReference type="Proteomes" id="UP000637695">
    <property type="component" value="Unassembled WGS sequence"/>
</dbReference>
<keyword evidence="3" id="KW-0560">Oxidoreductase</keyword>
<evidence type="ECO:0000256" key="4">
    <source>
        <dbReference type="RuleBase" id="RU361277"/>
    </source>
</evidence>
<feature type="domain" description="Enoyl reductase (ER)" evidence="5">
    <location>
        <begin position="4"/>
        <end position="339"/>
    </location>
</feature>
<keyword evidence="2 4" id="KW-0862">Zinc</keyword>
<dbReference type="InterPro" id="IPR011032">
    <property type="entry name" value="GroES-like_sf"/>
</dbReference>
<comment type="caution">
    <text evidence="6">The sequence shown here is derived from an EMBL/GenBank/DDBJ whole genome shotgun (WGS) entry which is preliminary data.</text>
</comment>
<evidence type="ECO:0000256" key="1">
    <source>
        <dbReference type="ARBA" id="ARBA00022723"/>
    </source>
</evidence>
<comment type="similarity">
    <text evidence="4">Belongs to the zinc-containing alcohol dehydrogenase family.</text>
</comment>
<dbReference type="InterPro" id="IPR020843">
    <property type="entry name" value="ER"/>
</dbReference>
<sequence length="340" mass="36630">MNERTMRALVVRGPHQAAVESVPYPEPGPGEVTIRVARCGICGTDYHIFEGDFLSPYPIIPGHEFSGVIDAVGPGVTGFAPGDRVTADPTLYCGHCEYCLTHRVNHCKNWAALGNTTAGAMAEFVKVPVRNVVKIPDDMSFAAAAFVEPVACVVHGMNRLQVQAGDQALLFGTGAMGLQLVQAIAHAGASELVVVDVAPEKLDLALRMGATRGVLAQEAPEVLRRDYPDGFDIVVDVTGIPSVIEQALSYVGRAGKYLQFGVAPRTAEIRLNPFEVYNKDWAILGSMAVNNTFLPAFHWVRTGRIQVEPLVTHTVRLEEVPALLAQPKPADMLKAQVVLM</sequence>
<dbReference type="SUPFAM" id="SSF51735">
    <property type="entry name" value="NAD(P)-binding Rossmann-fold domains"/>
    <property type="match status" value="1"/>
</dbReference>
<dbReference type="Gene3D" id="3.90.180.10">
    <property type="entry name" value="Medium-chain alcohol dehydrogenases, catalytic domain"/>
    <property type="match status" value="1"/>
</dbReference>
<dbReference type="Gene3D" id="3.40.50.720">
    <property type="entry name" value="NAD(P)-binding Rossmann-like Domain"/>
    <property type="match status" value="1"/>
</dbReference>
<dbReference type="PANTHER" id="PTHR43401:SF5">
    <property type="entry name" value="ALCOHOL DEHYDROGENASE-RELATED"/>
    <property type="match status" value="1"/>
</dbReference>
<dbReference type="GO" id="GO:0016491">
    <property type="term" value="F:oxidoreductase activity"/>
    <property type="evidence" value="ECO:0007669"/>
    <property type="project" value="UniProtKB-KW"/>
</dbReference>
<keyword evidence="1 4" id="KW-0479">Metal-binding</keyword>
<dbReference type="PROSITE" id="PS00059">
    <property type="entry name" value="ADH_ZINC"/>
    <property type="match status" value="1"/>
</dbReference>
<dbReference type="InterPro" id="IPR013149">
    <property type="entry name" value="ADH-like_C"/>
</dbReference>
<evidence type="ECO:0000259" key="5">
    <source>
        <dbReference type="SMART" id="SM00829"/>
    </source>
</evidence>
<evidence type="ECO:0000313" key="6">
    <source>
        <dbReference type="EMBL" id="GGJ05464.1"/>
    </source>
</evidence>
<dbReference type="InterPro" id="IPR036291">
    <property type="entry name" value="NAD(P)-bd_dom_sf"/>
</dbReference>
<dbReference type="PANTHER" id="PTHR43401">
    <property type="entry name" value="L-THREONINE 3-DEHYDROGENASE"/>
    <property type="match status" value="1"/>
</dbReference>
<reference evidence="6" key="2">
    <citation type="submission" date="2020-09" db="EMBL/GenBank/DDBJ databases">
        <authorList>
            <person name="Sun Q."/>
            <person name="Ohkuma M."/>
        </authorList>
    </citation>
    <scope>NUCLEOTIDE SEQUENCE</scope>
    <source>
        <strain evidence="6">JCM 18487</strain>
    </source>
</reference>